<accession>A0A506U4P4</accession>
<comment type="similarity">
    <text evidence="7">Belongs to the binding-protein-dependent transport system permease family.</text>
</comment>
<dbReference type="PANTHER" id="PTHR30193:SF37">
    <property type="entry name" value="INNER MEMBRANE ABC TRANSPORTER PERMEASE PROTEIN YCJO"/>
    <property type="match status" value="1"/>
</dbReference>
<feature type="transmembrane region" description="Helical" evidence="7">
    <location>
        <begin position="269"/>
        <end position="289"/>
    </location>
</feature>
<evidence type="ECO:0000256" key="5">
    <source>
        <dbReference type="ARBA" id="ARBA00022989"/>
    </source>
</evidence>
<comment type="caution">
    <text evidence="9">The sequence shown here is derived from an EMBL/GenBank/DDBJ whole genome shotgun (WGS) entry which is preliminary data.</text>
</comment>
<dbReference type="SUPFAM" id="SSF161098">
    <property type="entry name" value="MetI-like"/>
    <property type="match status" value="1"/>
</dbReference>
<dbReference type="InterPro" id="IPR035906">
    <property type="entry name" value="MetI-like_sf"/>
</dbReference>
<dbReference type="OrthoDB" id="7939379at2"/>
<evidence type="ECO:0000256" key="2">
    <source>
        <dbReference type="ARBA" id="ARBA00022448"/>
    </source>
</evidence>
<feature type="transmembrane region" description="Helical" evidence="7">
    <location>
        <begin position="145"/>
        <end position="165"/>
    </location>
</feature>
<comment type="subcellular location">
    <subcellularLocation>
        <location evidence="1 7">Cell membrane</location>
        <topology evidence="1 7">Multi-pass membrane protein</topology>
    </subcellularLocation>
</comment>
<dbReference type="PANTHER" id="PTHR30193">
    <property type="entry name" value="ABC TRANSPORTER PERMEASE PROTEIN"/>
    <property type="match status" value="1"/>
</dbReference>
<dbReference type="CDD" id="cd06261">
    <property type="entry name" value="TM_PBP2"/>
    <property type="match status" value="1"/>
</dbReference>
<dbReference type="GO" id="GO:0055085">
    <property type="term" value="P:transmembrane transport"/>
    <property type="evidence" value="ECO:0007669"/>
    <property type="project" value="InterPro"/>
</dbReference>
<dbReference type="InterPro" id="IPR000515">
    <property type="entry name" value="MetI-like"/>
</dbReference>
<dbReference type="EMBL" id="VHLG01000013">
    <property type="protein sequence ID" value="TPW28306.1"/>
    <property type="molecule type" value="Genomic_DNA"/>
</dbReference>
<keyword evidence="3" id="KW-1003">Cell membrane</keyword>
<evidence type="ECO:0000256" key="6">
    <source>
        <dbReference type="ARBA" id="ARBA00023136"/>
    </source>
</evidence>
<feature type="transmembrane region" description="Helical" evidence="7">
    <location>
        <begin position="39"/>
        <end position="63"/>
    </location>
</feature>
<keyword evidence="6 7" id="KW-0472">Membrane</keyword>
<dbReference type="InterPro" id="IPR051393">
    <property type="entry name" value="ABC_transporter_permease"/>
</dbReference>
<dbReference type="AlphaFoldDB" id="A0A506U4P4"/>
<feature type="transmembrane region" description="Helical" evidence="7">
    <location>
        <begin position="111"/>
        <end position="133"/>
    </location>
</feature>
<name>A0A506U4P4_9HYPH</name>
<reference evidence="9 10" key="1">
    <citation type="submission" date="2019-06" db="EMBL/GenBank/DDBJ databases">
        <authorList>
            <person name="Li M."/>
        </authorList>
    </citation>
    <scope>NUCLEOTIDE SEQUENCE [LARGE SCALE GENOMIC DNA]</scope>
    <source>
        <strain evidence="9 10">BGMRC2036</strain>
    </source>
</reference>
<evidence type="ECO:0000259" key="8">
    <source>
        <dbReference type="PROSITE" id="PS50928"/>
    </source>
</evidence>
<sequence length="329" mass="36765">MASGTISTILGSAAALPARAVEPVWKWLQKRVGIKRLPWVFLTPNMLSVLCFSLLPVFINIYYSITGSDNLYLQDRPYVGSENYATLLACQNYLDPATCSRDLFWRALGNLLMFVPLQVIFMMAVALLTAIALNGKIRARGFFRGVFFFPVMLSPVVVALTWQWILQRNGILNGILGVFGFERYTWLADSHWAFFWAIFVTVWAHSGFFMIILLAGLQSIPRDVYEAAKMDRASPWRVFYRITVPLLKPVLLVVFILAVIRSVQTFDEIYVLTGGGPGSATMLLVQYIYETGFATQPRNYGLAAAASLMLGAALLVFTLVQMKLSGGKK</sequence>
<evidence type="ECO:0000313" key="9">
    <source>
        <dbReference type="EMBL" id="TPW28306.1"/>
    </source>
</evidence>
<feature type="transmembrane region" description="Helical" evidence="7">
    <location>
        <begin position="301"/>
        <end position="320"/>
    </location>
</feature>
<evidence type="ECO:0000256" key="3">
    <source>
        <dbReference type="ARBA" id="ARBA00022475"/>
    </source>
</evidence>
<proteinExistence type="inferred from homology"/>
<feature type="transmembrane region" description="Helical" evidence="7">
    <location>
        <begin position="238"/>
        <end position="263"/>
    </location>
</feature>
<evidence type="ECO:0000313" key="10">
    <source>
        <dbReference type="Proteomes" id="UP000318801"/>
    </source>
</evidence>
<dbReference type="Pfam" id="PF00528">
    <property type="entry name" value="BPD_transp_1"/>
    <property type="match status" value="1"/>
</dbReference>
<gene>
    <name evidence="9" type="ORF">FJU08_18185</name>
</gene>
<dbReference type="GO" id="GO:0005886">
    <property type="term" value="C:plasma membrane"/>
    <property type="evidence" value="ECO:0007669"/>
    <property type="project" value="UniProtKB-SubCell"/>
</dbReference>
<evidence type="ECO:0000256" key="4">
    <source>
        <dbReference type="ARBA" id="ARBA00022692"/>
    </source>
</evidence>
<keyword evidence="4 7" id="KW-0812">Transmembrane</keyword>
<evidence type="ECO:0000256" key="7">
    <source>
        <dbReference type="RuleBase" id="RU363032"/>
    </source>
</evidence>
<keyword evidence="10" id="KW-1185">Reference proteome</keyword>
<protein>
    <submittedName>
        <fullName evidence="9">Sugar ABC transporter permease</fullName>
    </submittedName>
</protein>
<dbReference type="Proteomes" id="UP000318801">
    <property type="component" value="Unassembled WGS sequence"/>
</dbReference>
<dbReference type="PROSITE" id="PS50928">
    <property type="entry name" value="ABC_TM1"/>
    <property type="match status" value="1"/>
</dbReference>
<feature type="transmembrane region" description="Helical" evidence="7">
    <location>
        <begin position="193"/>
        <end position="217"/>
    </location>
</feature>
<evidence type="ECO:0000256" key="1">
    <source>
        <dbReference type="ARBA" id="ARBA00004651"/>
    </source>
</evidence>
<dbReference type="RefSeq" id="WP_141150464.1">
    <property type="nucleotide sequence ID" value="NZ_VHLG01000013.1"/>
</dbReference>
<keyword evidence="5 7" id="KW-1133">Transmembrane helix</keyword>
<keyword evidence="2 7" id="KW-0813">Transport</keyword>
<feature type="domain" description="ABC transmembrane type-1" evidence="8">
    <location>
        <begin position="108"/>
        <end position="321"/>
    </location>
</feature>
<dbReference type="Gene3D" id="1.10.3720.10">
    <property type="entry name" value="MetI-like"/>
    <property type="match status" value="1"/>
</dbReference>
<organism evidence="9 10">
    <name type="scientific">Martelella alba</name>
    <dbReference type="NCBI Taxonomy" id="2590451"/>
    <lineage>
        <taxon>Bacteria</taxon>
        <taxon>Pseudomonadati</taxon>
        <taxon>Pseudomonadota</taxon>
        <taxon>Alphaproteobacteria</taxon>
        <taxon>Hyphomicrobiales</taxon>
        <taxon>Aurantimonadaceae</taxon>
        <taxon>Martelella</taxon>
    </lineage>
</organism>